<feature type="transmembrane region" description="Helical" evidence="2">
    <location>
        <begin position="192"/>
        <end position="210"/>
    </location>
</feature>
<dbReference type="Proteomes" id="UP000199645">
    <property type="component" value="Unassembled WGS sequence"/>
</dbReference>
<feature type="transmembrane region" description="Helical" evidence="2">
    <location>
        <begin position="161"/>
        <end position="180"/>
    </location>
</feature>
<evidence type="ECO:0000256" key="1">
    <source>
        <dbReference type="SAM" id="MobiDB-lite"/>
    </source>
</evidence>
<proteinExistence type="predicted"/>
<sequence>MTVQTPPEPGHYPSAPPWTGQPEPQHAPYPPQSWAGQPEPQQAPYPPQSWNGQPAEPQSWNGQPEPQSWNGQPEPQHGHHAAQPWPGQQAPDPGHYPSSPPWAGQPEPEPEPPPAPHTAPLFGGTVAPYGSPQNKHGQLLVRFPGEVHDLNRPVAPSWRPVVAWTFVLSALGIISVLRRSSQARRYGRPRRPYWIAFAVTLVAGAAFWWATVINVAIPLYHYHQESGLTEQLQTSLVSDSRVTKKFGVVSAVECTSDSDRDAEGVRTYLCTFELSTGKTNGMYVNADTEGNWREKE</sequence>
<evidence type="ECO:0000313" key="4">
    <source>
        <dbReference type="Proteomes" id="UP000199645"/>
    </source>
</evidence>
<dbReference type="STRING" id="35752.SAMN05421541_102643"/>
<dbReference type="EMBL" id="FONV01000002">
    <property type="protein sequence ID" value="SFE62024.1"/>
    <property type="molecule type" value="Genomic_DNA"/>
</dbReference>
<evidence type="ECO:0000256" key="2">
    <source>
        <dbReference type="SAM" id="Phobius"/>
    </source>
</evidence>
<evidence type="ECO:0000313" key="3">
    <source>
        <dbReference type="EMBL" id="SFE62024.1"/>
    </source>
</evidence>
<accession>A0A1I2C157</accession>
<feature type="compositionally biased region" description="Polar residues" evidence="1">
    <location>
        <begin position="49"/>
        <end position="73"/>
    </location>
</feature>
<name>A0A1I2C157_9ACTN</name>
<feature type="region of interest" description="Disordered" evidence="1">
    <location>
        <begin position="1"/>
        <end position="129"/>
    </location>
</feature>
<reference evidence="3 4" key="1">
    <citation type="submission" date="2016-10" db="EMBL/GenBank/DDBJ databases">
        <authorList>
            <person name="de Groot N.N."/>
        </authorList>
    </citation>
    <scope>NUCLEOTIDE SEQUENCE [LARGE SCALE GENOMIC DNA]</scope>
    <source>
        <strain evidence="3 4">DSM 43019</strain>
    </source>
</reference>
<dbReference type="RefSeq" id="WP_177319602.1">
    <property type="nucleotide sequence ID" value="NZ_BOMT01000020.1"/>
</dbReference>
<keyword evidence="4" id="KW-1185">Reference proteome</keyword>
<protein>
    <submittedName>
        <fullName evidence="3">Uncharacterized protein</fullName>
    </submittedName>
</protein>
<feature type="compositionally biased region" description="Pro residues" evidence="1">
    <location>
        <begin position="1"/>
        <end position="16"/>
    </location>
</feature>
<keyword evidence="2" id="KW-0472">Membrane</keyword>
<dbReference type="AlphaFoldDB" id="A0A1I2C157"/>
<keyword evidence="2" id="KW-0812">Transmembrane</keyword>
<gene>
    <name evidence="3" type="ORF">SAMN05421541_102643</name>
</gene>
<keyword evidence="2" id="KW-1133">Transmembrane helix</keyword>
<organism evidence="3 4">
    <name type="scientific">Actinoplanes philippinensis</name>
    <dbReference type="NCBI Taxonomy" id="35752"/>
    <lineage>
        <taxon>Bacteria</taxon>
        <taxon>Bacillati</taxon>
        <taxon>Actinomycetota</taxon>
        <taxon>Actinomycetes</taxon>
        <taxon>Micromonosporales</taxon>
        <taxon>Micromonosporaceae</taxon>
        <taxon>Actinoplanes</taxon>
    </lineage>
</organism>